<proteinExistence type="predicted"/>
<evidence type="ECO:0000313" key="3">
    <source>
        <dbReference type="Proteomes" id="UP000030001"/>
    </source>
</evidence>
<dbReference type="Proteomes" id="UP000030001">
    <property type="component" value="Unassembled WGS sequence"/>
</dbReference>
<dbReference type="EMBL" id="CABFNH010000001">
    <property type="protein sequence ID" value="VTZ88007.1"/>
    <property type="molecule type" value="Genomic_DNA"/>
</dbReference>
<dbReference type="Proteomes" id="UP000365705">
    <property type="component" value="Unassembled WGS sequence"/>
</dbReference>
<dbReference type="AlphaFoldDB" id="A0A099YCM3"/>
<evidence type="ECO:0000313" key="2">
    <source>
        <dbReference type="EMBL" id="VTZ88007.1"/>
    </source>
</evidence>
<reference evidence="2 4" key="2">
    <citation type="submission" date="2019-06" db="EMBL/GenBank/DDBJ databases">
        <authorList>
            <person name="Rodrigo-Torres L."/>
            <person name="Arahal R. D."/>
            <person name="Lucena T."/>
        </authorList>
    </citation>
    <scope>NUCLEOTIDE SEQUENCE [LARGE SCALE GENOMIC DNA]</scope>
    <source>
        <strain evidence="2 4">INIA P508</strain>
    </source>
</reference>
<evidence type="ECO:0000313" key="1">
    <source>
        <dbReference type="EMBL" id="KGL66320.1"/>
    </source>
</evidence>
<evidence type="ECO:0000313" key="4">
    <source>
        <dbReference type="Proteomes" id="UP000365705"/>
    </source>
</evidence>
<organism evidence="1 3">
    <name type="scientific">Limosilactobacillus mucosae</name>
    <name type="common">Lactobacillus mucosae</name>
    <dbReference type="NCBI Taxonomy" id="97478"/>
    <lineage>
        <taxon>Bacteria</taxon>
        <taxon>Bacillati</taxon>
        <taxon>Bacillota</taxon>
        <taxon>Bacilli</taxon>
        <taxon>Lactobacillales</taxon>
        <taxon>Lactobacillaceae</taxon>
        <taxon>Limosilactobacillus</taxon>
    </lineage>
</organism>
<dbReference type="RefSeq" id="WP_034541134.1">
    <property type="nucleotide sequence ID" value="NZ_CABFNH010000001.1"/>
</dbReference>
<name>A0A099YCM3_LIMMU</name>
<gene>
    <name evidence="2" type="ORF">LMUP508_00116</name>
    <name evidence="1" type="ORF">LX03_10050</name>
</gene>
<dbReference type="EMBL" id="JROC01000037">
    <property type="protein sequence ID" value="KGL66320.1"/>
    <property type="molecule type" value="Genomic_DNA"/>
</dbReference>
<protein>
    <submittedName>
        <fullName evidence="1">Uncharacterized protein</fullName>
    </submittedName>
</protein>
<reference evidence="1 3" key="1">
    <citation type="submission" date="2014-09" db="EMBL/GenBank/DDBJ databases">
        <title>Lactobacillus mucosae CRL573 Genome Sequencing.</title>
        <authorList>
            <person name="Bleckwedel J."/>
            <person name="Teran L.C."/>
            <person name="Bonacina J."/>
            <person name="Saavedra L."/>
            <person name="Mozzi F.B."/>
            <person name="Raya R.R."/>
        </authorList>
    </citation>
    <scope>NUCLEOTIDE SEQUENCE [LARGE SCALE GENOMIC DNA]</scope>
    <source>
        <strain evidence="1 3">CRL573</strain>
    </source>
</reference>
<dbReference type="Pfam" id="PF20118">
    <property type="entry name" value="DUF6508"/>
    <property type="match status" value="1"/>
</dbReference>
<dbReference type="InterPro" id="IPR045425">
    <property type="entry name" value="DUF6508"/>
</dbReference>
<accession>A0A099YCM3</accession>
<sequence>MDLNAYLPYFKSMIDRKIGWTISNPEDGIVRVGYPLYDKPMLEFTRKFRASAEYDPHYRKTLKANRIKPRVDEATIAQVLKSDDVSLIGAMISLIVDWEEVEEGTWAQALQSGELYRLTKRLAELTSQRPQLEK</sequence>